<proteinExistence type="inferred from homology"/>
<reference evidence="12" key="1">
    <citation type="journal article" date="2016" name="Proc. Natl. Acad. Sci. U.S.A.">
        <title>Comparative genomics of biotechnologically important yeasts.</title>
        <authorList>
            <person name="Riley R."/>
            <person name="Haridas S."/>
            <person name="Wolfe K.H."/>
            <person name="Lopes M.R."/>
            <person name="Hittinger C.T."/>
            <person name="Goeker M."/>
            <person name="Salamov A.A."/>
            <person name="Wisecaver J.H."/>
            <person name="Long T.M."/>
            <person name="Calvey C.H."/>
            <person name="Aerts A.L."/>
            <person name="Barry K.W."/>
            <person name="Choi C."/>
            <person name="Clum A."/>
            <person name="Coughlan A.Y."/>
            <person name="Deshpande S."/>
            <person name="Douglass A.P."/>
            <person name="Hanson S.J."/>
            <person name="Klenk H.-P."/>
            <person name="LaButti K.M."/>
            <person name="Lapidus A."/>
            <person name="Lindquist E.A."/>
            <person name="Lipzen A.M."/>
            <person name="Meier-Kolthoff J.P."/>
            <person name="Ohm R.A."/>
            <person name="Otillar R.P."/>
            <person name="Pangilinan J.L."/>
            <person name="Peng Y."/>
            <person name="Rokas A."/>
            <person name="Rosa C.A."/>
            <person name="Scheuner C."/>
            <person name="Sibirny A.A."/>
            <person name="Slot J.C."/>
            <person name="Stielow J.B."/>
            <person name="Sun H."/>
            <person name="Kurtzman C.P."/>
            <person name="Blackwell M."/>
            <person name="Grigoriev I.V."/>
            <person name="Jeffries T.W."/>
        </authorList>
    </citation>
    <scope>NUCLEOTIDE SEQUENCE [LARGE SCALE GENOMIC DNA]</scope>
    <source>
        <strain evidence="12">NRRL Y-1626</strain>
    </source>
</reference>
<feature type="transmembrane region" description="Helical" evidence="10">
    <location>
        <begin position="335"/>
        <end position="355"/>
    </location>
</feature>
<dbReference type="GO" id="GO:0006869">
    <property type="term" value="P:lipid transport"/>
    <property type="evidence" value="ECO:0007669"/>
    <property type="project" value="UniProtKB-KW"/>
</dbReference>
<name>A0A1B7TD50_9ASCO</name>
<keyword evidence="5" id="KW-0813">Transport</keyword>
<keyword evidence="6 10" id="KW-0472">Membrane</keyword>
<evidence type="ECO:0000256" key="8">
    <source>
        <dbReference type="ARBA" id="ARBA00041117"/>
    </source>
</evidence>
<keyword evidence="4 10" id="KW-1133">Transmembrane helix</keyword>
<dbReference type="OrthoDB" id="4521223at2759"/>
<dbReference type="InterPro" id="IPR007568">
    <property type="entry name" value="RTA1"/>
</dbReference>
<evidence type="ECO:0000256" key="1">
    <source>
        <dbReference type="ARBA" id="ARBA00004651"/>
    </source>
</evidence>
<feature type="transmembrane region" description="Helical" evidence="10">
    <location>
        <begin position="161"/>
        <end position="182"/>
    </location>
</feature>
<feature type="transmembrane region" description="Helical" evidence="10">
    <location>
        <begin position="7"/>
        <end position="27"/>
    </location>
</feature>
<evidence type="ECO:0000256" key="9">
    <source>
        <dbReference type="SAM" id="MobiDB-lite"/>
    </source>
</evidence>
<keyword evidence="12" id="KW-1185">Reference proteome</keyword>
<dbReference type="GO" id="GO:0005886">
    <property type="term" value="C:plasma membrane"/>
    <property type="evidence" value="ECO:0007669"/>
    <property type="project" value="UniProtKB-SubCell"/>
</dbReference>
<protein>
    <recommendedName>
        <fullName evidence="8">Sphingoid long-chain base transporter RSB1</fullName>
    </recommendedName>
</protein>
<feature type="transmembrane region" description="Helical" evidence="10">
    <location>
        <begin position="202"/>
        <end position="226"/>
    </location>
</feature>
<sequence>MSGFNKTAAALAAEAAGTNATLIGLIYKGHEQYSPSSMYSGELPDLAFNAVAMAIFFVFTLWQLCLYGYFKNNFYGISTVLYLVGQAIGYLGRLLSVSDLSGLSLNNENYFLLQFCSLTISPNFYNAAMYTQYAKVLFTYSTTRENLFRLNVFGKRLQPSLISLFFIATDITCLVIQGIGGGVEGTSLNTKDSNGLVIGNHIFIAGLAIQTFSMSLFALVFTKLCYNIFVRQRLEYISNNGLYERYNIPSSYSVEKSFFAPWRWYKIIKALPLEAISEEVVTLNTSYFNKKQARIFKTYPLAIFFAFGFAVIRCIYRLIELADGGFGGYLITHEHFLVALDFVPLATSAMIMCIYSEGLVYTKRGLTELYFIKEASHRGLGAWRQLGCEFRYFFGLKVDEDELDAKYQQILRERAGKESLGFVDNEDENVNNGLFRKSTEYRNAVDEDMNSPWWKFKVGNKKMDLEELNDYDEEKKSDSLKSRRDSMEDGFDVNKDHDLPRLS</sequence>
<evidence type="ECO:0000256" key="6">
    <source>
        <dbReference type="ARBA" id="ARBA00023136"/>
    </source>
</evidence>
<keyword evidence="3 10" id="KW-0812">Transmembrane</keyword>
<dbReference type="Pfam" id="PF04479">
    <property type="entry name" value="RTA1"/>
    <property type="match status" value="1"/>
</dbReference>
<dbReference type="Proteomes" id="UP000092321">
    <property type="component" value="Unassembled WGS sequence"/>
</dbReference>
<organism evidence="11 12">
    <name type="scientific">Hanseniaspora valbyensis NRRL Y-1626</name>
    <dbReference type="NCBI Taxonomy" id="766949"/>
    <lineage>
        <taxon>Eukaryota</taxon>
        <taxon>Fungi</taxon>
        <taxon>Dikarya</taxon>
        <taxon>Ascomycota</taxon>
        <taxon>Saccharomycotina</taxon>
        <taxon>Saccharomycetes</taxon>
        <taxon>Saccharomycodales</taxon>
        <taxon>Saccharomycodaceae</taxon>
        <taxon>Hanseniaspora</taxon>
    </lineage>
</organism>
<evidence type="ECO:0000256" key="2">
    <source>
        <dbReference type="ARBA" id="ARBA00009969"/>
    </source>
</evidence>
<feature type="compositionally biased region" description="Basic and acidic residues" evidence="9">
    <location>
        <begin position="473"/>
        <end position="503"/>
    </location>
</feature>
<feature type="transmembrane region" description="Helical" evidence="10">
    <location>
        <begin position="299"/>
        <end position="319"/>
    </location>
</feature>
<feature type="transmembrane region" description="Helical" evidence="10">
    <location>
        <begin position="47"/>
        <end position="67"/>
    </location>
</feature>
<dbReference type="EMBL" id="LXPE01000015">
    <property type="protein sequence ID" value="OBA26653.1"/>
    <property type="molecule type" value="Genomic_DNA"/>
</dbReference>
<comment type="function">
    <text evidence="7">Catalyzes the ATP-dependent translocation of sphingoid long-chain bases (LCBs) from the cytoplasmic site toward the extracytoplasmic side of the membrane (flip-flop). Involved in the establishment of the functional lipid asymmetry of the plasma membrane. Regulates intracellular levels of LCBs, sphingolipid precursors that are growth inhibitory at increased levels.</text>
</comment>
<accession>A0A1B7TD50</accession>
<keyword evidence="5" id="KW-0445">Lipid transport</keyword>
<evidence type="ECO:0000256" key="4">
    <source>
        <dbReference type="ARBA" id="ARBA00022989"/>
    </source>
</evidence>
<evidence type="ECO:0000313" key="12">
    <source>
        <dbReference type="Proteomes" id="UP000092321"/>
    </source>
</evidence>
<evidence type="ECO:0000256" key="3">
    <source>
        <dbReference type="ARBA" id="ARBA00022692"/>
    </source>
</evidence>
<feature type="transmembrane region" description="Helical" evidence="10">
    <location>
        <begin position="74"/>
        <end position="91"/>
    </location>
</feature>
<dbReference type="PANTHER" id="PTHR31465">
    <property type="entry name" value="PROTEIN RTA1-RELATED"/>
    <property type="match status" value="1"/>
</dbReference>
<dbReference type="PANTHER" id="PTHR31465:SF9">
    <property type="entry name" value="SPHINGOID LONG-CHAIN BASE TRANSPORTER RSB1"/>
    <property type="match status" value="1"/>
</dbReference>
<feature type="transmembrane region" description="Helical" evidence="10">
    <location>
        <begin position="111"/>
        <end position="128"/>
    </location>
</feature>
<gene>
    <name evidence="11" type="ORF">HANVADRAFT_52963</name>
</gene>
<evidence type="ECO:0000313" key="11">
    <source>
        <dbReference type="EMBL" id="OBA26653.1"/>
    </source>
</evidence>
<evidence type="ECO:0000256" key="10">
    <source>
        <dbReference type="SAM" id="Phobius"/>
    </source>
</evidence>
<dbReference type="AlphaFoldDB" id="A0A1B7TD50"/>
<dbReference type="GO" id="GO:0000324">
    <property type="term" value="C:fungal-type vacuole"/>
    <property type="evidence" value="ECO:0007669"/>
    <property type="project" value="TreeGrafter"/>
</dbReference>
<evidence type="ECO:0000256" key="7">
    <source>
        <dbReference type="ARBA" id="ARBA00037472"/>
    </source>
</evidence>
<comment type="subcellular location">
    <subcellularLocation>
        <location evidence="1">Cell membrane</location>
        <topology evidence="1">Multi-pass membrane protein</topology>
    </subcellularLocation>
</comment>
<feature type="region of interest" description="Disordered" evidence="9">
    <location>
        <begin position="472"/>
        <end position="503"/>
    </location>
</feature>
<comment type="caution">
    <text evidence="11">The sequence shown here is derived from an EMBL/GenBank/DDBJ whole genome shotgun (WGS) entry which is preliminary data.</text>
</comment>
<evidence type="ECO:0000256" key="5">
    <source>
        <dbReference type="ARBA" id="ARBA00023055"/>
    </source>
</evidence>
<comment type="similarity">
    <text evidence="2">Belongs to the lipid-translocating exporter (LTE) (TC 9.A.26.1) family.</text>
</comment>